<organism evidence="6 7">
    <name type="scientific">Ancylostoma duodenale</name>
    <dbReference type="NCBI Taxonomy" id="51022"/>
    <lineage>
        <taxon>Eukaryota</taxon>
        <taxon>Metazoa</taxon>
        <taxon>Ecdysozoa</taxon>
        <taxon>Nematoda</taxon>
        <taxon>Chromadorea</taxon>
        <taxon>Rhabditida</taxon>
        <taxon>Rhabditina</taxon>
        <taxon>Rhabditomorpha</taxon>
        <taxon>Strongyloidea</taxon>
        <taxon>Ancylostomatidae</taxon>
        <taxon>Ancylostomatinae</taxon>
        <taxon>Ancylostoma</taxon>
    </lineage>
</organism>
<dbReference type="PANTHER" id="PTHR43788:SF16">
    <property type="entry name" value="HELICASE WITH ZINC FINGER 2"/>
    <property type="match status" value="1"/>
</dbReference>
<reference evidence="6 7" key="1">
    <citation type="submission" date="2013-12" db="EMBL/GenBank/DDBJ databases">
        <title>Draft genome of the parsitic nematode Ancylostoma duodenale.</title>
        <authorList>
            <person name="Mitreva M."/>
        </authorList>
    </citation>
    <scope>NUCLEOTIDE SEQUENCE [LARGE SCALE GENOMIC DNA]</scope>
    <source>
        <strain evidence="6 7">Zhejiang</strain>
    </source>
</reference>
<evidence type="ECO:0000313" key="6">
    <source>
        <dbReference type="EMBL" id="KIH64108.1"/>
    </source>
</evidence>
<dbReference type="PANTHER" id="PTHR43788">
    <property type="entry name" value="DNA2/NAM7 HELICASE FAMILY MEMBER"/>
    <property type="match status" value="1"/>
</dbReference>
<dbReference type="Gene3D" id="3.40.50.300">
    <property type="entry name" value="P-loop containing nucleotide triphosphate hydrolases"/>
    <property type="match status" value="1"/>
</dbReference>
<dbReference type="Pfam" id="PF13087">
    <property type="entry name" value="AAA_12"/>
    <property type="match status" value="1"/>
</dbReference>
<dbReference type="InterPro" id="IPR027417">
    <property type="entry name" value="P-loop_NTPase"/>
</dbReference>
<name>A0A0C2D3Q7_9BILA</name>
<dbReference type="InterPro" id="IPR050534">
    <property type="entry name" value="Coronavir_polyprotein_1ab"/>
</dbReference>
<dbReference type="InterPro" id="IPR041679">
    <property type="entry name" value="DNA2/NAM7-like_C"/>
</dbReference>
<protein>
    <recommendedName>
        <fullName evidence="5">DNA2/NAM7 helicase-like C-terminal domain-containing protein</fullName>
    </recommendedName>
</protein>
<evidence type="ECO:0000259" key="5">
    <source>
        <dbReference type="Pfam" id="PF13087"/>
    </source>
</evidence>
<dbReference type="GO" id="GO:0005524">
    <property type="term" value="F:ATP binding"/>
    <property type="evidence" value="ECO:0007669"/>
    <property type="project" value="UniProtKB-KW"/>
</dbReference>
<evidence type="ECO:0000256" key="3">
    <source>
        <dbReference type="ARBA" id="ARBA00022806"/>
    </source>
</evidence>
<keyword evidence="1" id="KW-0547">Nucleotide-binding</keyword>
<dbReference type="GO" id="GO:0016787">
    <property type="term" value="F:hydrolase activity"/>
    <property type="evidence" value="ECO:0007669"/>
    <property type="project" value="UniProtKB-KW"/>
</dbReference>
<dbReference type="OrthoDB" id="5851052at2759"/>
<proteinExistence type="predicted"/>
<evidence type="ECO:0000256" key="1">
    <source>
        <dbReference type="ARBA" id="ARBA00022741"/>
    </source>
</evidence>
<dbReference type="EMBL" id="KN728242">
    <property type="protein sequence ID" value="KIH64108.1"/>
    <property type="molecule type" value="Genomic_DNA"/>
</dbReference>
<keyword evidence="7" id="KW-1185">Reference proteome</keyword>
<accession>A0A0C2D3Q7</accession>
<sequence length="370" mass="41905">MLLGQFTNSILAIEEFRDIETLRYVSETAFLDDAQTTPVDMHKFLLRLGHDQRTPFANEERAAIAWYVLGRTRYEEFIQNPDGALRMSGHKRHEFMIAQRDVSIAVARPANRLFDDLFVVEHHGPDGLLRRIYGRFRHGDRRRGFTDPDPVFVAIADRLPDIRHVYIGDVHQLGTHARGPRSSNPVVFGARSVMSAFIASARVSVAPLVTTFRAHPSLNDLPNRLTYEGTLVSGADGAERRLLLDLFKLPDKNLPFLFMDAAGTSHCAVTKSHSNEVEATVCWNIVTELTGKVVRNDVTELTGKVVRNDQICVITFYREQYRKLVEPLCNMGVEMTMVDPVQGRKKDVVILLMKKTSLDQRAPCFWMIGV</sequence>
<evidence type="ECO:0000256" key="2">
    <source>
        <dbReference type="ARBA" id="ARBA00022801"/>
    </source>
</evidence>
<dbReference type="Proteomes" id="UP000054047">
    <property type="component" value="Unassembled WGS sequence"/>
</dbReference>
<dbReference type="AlphaFoldDB" id="A0A0C2D3Q7"/>
<gene>
    <name evidence="6" type="ORF">ANCDUO_05582</name>
</gene>
<keyword evidence="2" id="KW-0378">Hydrolase</keyword>
<dbReference type="SUPFAM" id="SSF52540">
    <property type="entry name" value="P-loop containing nucleoside triphosphate hydrolases"/>
    <property type="match status" value="1"/>
</dbReference>
<feature type="domain" description="DNA2/NAM7 helicase-like C-terminal" evidence="5">
    <location>
        <begin position="191"/>
        <end position="356"/>
    </location>
</feature>
<dbReference type="GO" id="GO:0043139">
    <property type="term" value="F:5'-3' DNA helicase activity"/>
    <property type="evidence" value="ECO:0007669"/>
    <property type="project" value="TreeGrafter"/>
</dbReference>
<keyword evidence="4" id="KW-0067">ATP-binding</keyword>
<evidence type="ECO:0000256" key="4">
    <source>
        <dbReference type="ARBA" id="ARBA00022840"/>
    </source>
</evidence>
<keyword evidence="3" id="KW-0347">Helicase</keyword>
<evidence type="ECO:0000313" key="7">
    <source>
        <dbReference type="Proteomes" id="UP000054047"/>
    </source>
</evidence>